<feature type="compositionally biased region" description="Low complexity" evidence="1">
    <location>
        <begin position="98"/>
        <end position="114"/>
    </location>
</feature>
<dbReference type="OrthoDB" id="5868031at2759"/>
<reference evidence="4" key="1">
    <citation type="submission" date="2020-12" db="UniProtKB">
        <authorList>
            <consortium name="WormBaseParasite"/>
        </authorList>
    </citation>
    <scope>IDENTIFICATION</scope>
    <source>
        <strain evidence="4">MHco3</strain>
    </source>
</reference>
<evidence type="ECO:0000259" key="2">
    <source>
        <dbReference type="PROSITE" id="PS00028"/>
    </source>
</evidence>
<evidence type="ECO:0000313" key="3">
    <source>
        <dbReference type="Proteomes" id="UP000025227"/>
    </source>
</evidence>
<evidence type="ECO:0000256" key="1">
    <source>
        <dbReference type="SAM" id="MobiDB-lite"/>
    </source>
</evidence>
<dbReference type="WBParaSite" id="HCON_00072390-00001">
    <property type="protein sequence ID" value="HCON_00072390-00001"/>
    <property type="gene ID" value="HCON_00072390"/>
</dbReference>
<feature type="region of interest" description="Disordered" evidence="1">
    <location>
        <begin position="1"/>
        <end position="161"/>
    </location>
</feature>
<name>A0A7I4YB70_HAECO</name>
<dbReference type="OMA" id="NESEPEH"/>
<dbReference type="PROSITE" id="PS00028">
    <property type="entry name" value="ZINC_FINGER_C2H2_1"/>
    <property type="match status" value="1"/>
</dbReference>
<dbReference type="AlphaFoldDB" id="A0A7I4YB70"/>
<accession>A0A7I4YB70</accession>
<evidence type="ECO:0000313" key="4">
    <source>
        <dbReference type="WBParaSite" id="HCON_00072390-00001"/>
    </source>
</evidence>
<protein>
    <submittedName>
        <fullName evidence="4">C2H2-type domain-containing protein</fullName>
    </submittedName>
</protein>
<dbReference type="Proteomes" id="UP000025227">
    <property type="component" value="Unplaced"/>
</dbReference>
<proteinExistence type="predicted"/>
<sequence length="258" mass="28803">MPNTELPRAYAHPASSSSSSSSTSSESSESSPDRRRRRRLTSSSSTTPDYNKAARQRLLEKRGCRKRRQSNGHYRTELRPTCKSKRRHVDPPKAKIKSSSSTSSSTSSSSSSGSNRSDLPRKAPLRSKPSTQRPVAAVHGQSDKGERFYSPKPVSGQSDRPTFNCKCGERYGSRKALIHHTIQNHEADVPCFACNQAIPSLSELSDHIKSKHEKALIVCVYCKSVFGKANDMTENQWKRLKTHMYGELVYAKLAEMQD</sequence>
<feature type="compositionally biased region" description="Low complexity" evidence="1">
    <location>
        <begin position="15"/>
        <end position="30"/>
    </location>
</feature>
<dbReference type="InterPro" id="IPR013087">
    <property type="entry name" value="Znf_C2H2_type"/>
</dbReference>
<organism evidence="3 4">
    <name type="scientific">Haemonchus contortus</name>
    <name type="common">Barber pole worm</name>
    <dbReference type="NCBI Taxonomy" id="6289"/>
    <lineage>
        <taxon>Eukaryota</taxon>
        <taxon>Metazoa</taxon>
        <taxon>Ecdysozoa</taxon>
        <taxon>Nematoda</taxon>
        <taxon>Chromadorea</taxon>
        <taxon>Rhabditida</taxon>
        <taxon>Rhabditina</taxon>
        <taxon>Rhabditomorpha</taxon>
        <taxon>Strongyloidea</taxon>
        <taxon>Trichostrongylidae</taxon>
        <taxon>Haemonchus</taxon>
    </lineage>
</organism>
<feature type="domain" description="C2H2-type" evidence="2">
    <location>
        <begin position="191"/>
        <end position="212"/>
    </location>
</feature>
<keyword evidence="3" id="KW-1185">Reference proteome</keyword>